<dbReference type="Gene3D" id="3.40.50.1820">
    <property type="entry name" value="alpha/beta hydrolase"/>
    <property type="match status" value="1"/>
</dbReference>
<keyword evidence="1 3" id="KW-0378">Hydrolase</keyword>
<comment type="caution">
    <text evidence="3">The sequence shown here is derived from an EMBL/GenBank/DDBJ whole genome shotgun (WGS) entry which is preliminary data.</text>
</comment>
<dbReference type="SUPFAM" id="SSF53474">
    <property type="entry name" value="alpha/beta-Hydrolases"/>
    <property type="match status" value="1"/>
</dbReference>
<evidence type="ECO:0000313" key="3">
    <source>
        <dbReference type="EMBL" id="GAA3393163.1"/>
    </source>
</evidence>
<dbReference type="EMBL" id="BAAAYN010000041">
    <property type="protein sequence ID" value="GAA3393163.1"/>
    <property type="molecule type" value="Genomic_DNA"/>
</dbReference>
<reference evidence="4" key="1">
    <citation type="journal article" date="2019" name="Int. J. Syst. Evol. Microbiol.">
        <title>The Global Catalogue of Microorganisms (GCM) 10K type strain sequencing project: providing services to taxonomists for standard genome sequencing and annotation.</title>
        <authorList>
            <consortium name="The Broad Institute Genomics Platform"/>
            <consortium name="The Broad Institute Genome Sequencing Center for Infectious Disease"/>
            <person name="Wu L."/>
            <person name="Ma J."/>
        </authorList>
    </citation>
    <scope>NUCLEOTIDE SEQUENCE [LARGE SCALE GENOMIC DNA]</scope>
    <source>
        <strain evidence="4">JCM 9458</strain>
    </source>
</reference>
<sequence length="283" mass="31404">MPHDALTHEQWTANGWTFDVQVGGPSSGEPVVLLHGFPQNAREWDAVSRLLHEAGYRTYAPDQRGYSPGARPQDVDAYRMDHLVADVVSLLDARDLEAAHIVGHDWGAAVAWHLAGRHPDRVRTLTALSVPHPHALVNALRDDPEQKRKSAYMLFFRRRWVAERTLLAFDARLLRKSFGGSGVSQAELDRYVRPLQAPGALTGALNWYRAMSGRESAEAAPVRVPTTYVWSDGDLALGRTGAEACGTFVESDYTFVELPGLSHWLPDQAPERIAEVILARVRS</sequence>
<feature type="domain" description="AB hydrolase-1" evidence="2">
    <location>
        <begin position="30"/>
        <end position="265"/>
    </location>
</feature>
<keyword evidence="4" id="KW-1185">Reference proteome</keyword>
<gene>
    <name evidence="3" type="ORF">GCM10020369_57620</name>
</gene>
<evidence type="ECO:0000259" key="2">
    <source>
        <dbReference type="Pfam" id="PF00561"/>
    </source>
</evidence>
<accession>A0ABP6T5S7</accession>
<dbReference type="InterPro" id="IPR000073">
    <property type="entry name" value="AB_hydrolase_1"/>
</dbReference>
<evidence type="ECO:0000256" key="1">
    <source>
        <dbReference type="ARBA" id="ARBA00022801"/>
    </source>
</evidence>
<dbReference type="GO" id="GO:0016787">
    <property type="term" value="F:hydrolase activity"/>
    <property type="evidence" value="ECO:0007669"/>
    <property type="project" value="UniProtKB-KW"/>
</dbReference>
<dbReference type="RefSeq" id="WP_345731380.1">
    <property type="nucleotide sequence ID" value="NZ_BAAAYN010000041.1"/>
</dbReference>
<dbReference type="InterPro" id="IPR000639">
    <property type="entry name" value="Epox_hydrolase-like"/>
</dbReference>
<dbReference type="PANTHER" id="PTHR43329">
    <property type="entry name" value="EPOXIDE HYDROLASE"/>
    <property type="match status" value="1"/>
</dbReference>
<protein>
    <submittedName>
        <fullName evidence="3">Alpha/beta hydrolase</fullName>
    </submittedName>
</protein>
<dbReference type="PRINTS" id="PR00412">
    <property type="entry name" value="EPOXHYDRLASE"/>
</dbReference>
<evidence type="ECO:0000313" key="4">
    <source>
        <dbReference type="Proteomes" id="UP001501676"/>
    </source>
</evidence>
<name>A0ABP6T5S7_9ACTN</name>
<proteinExistence type="predicted"/>
<dbReference type="Pfam" id="PF00561">
    <property type="entry name" value="Abhydrolase_1"/>
    <property type="match status" value="1"/>
</dbReference>
<dbReference type="Proteomes" id="UP001501676">
    <property type="component" value="Unassembled WGS sequence"/>
</dbReference>
<organism evidence="3 4">
    <name type="scientific">Cryptosporangium minutisporangium</name>
    <dbReference type="NCBI Taxonomy" id="113569"/>
    <lineage>
        <taxon>Bacteria</taxon>
        <taxon>Bacillati</taxon>
        <taxon>Actinomycetota</taxon>
        <taxon>Actinomycetes</taxon>
        <taxon>Cryptosporangiales</taxon>
        <taxon>Cryptosporangiaceae</taxon>
        <taxon>Cryptosporangium</taxon>
    </lineage>
</organism>
<dbReference type="InterPro" id="IPR029058">
    <property type="entry name" value="AB_hydrolase_fold"/>
</dbReference>